<organism evidence="1 2">
    <name type="scientific">Psychrosphaera saromensis</name>
    <dbReference type="NCBI Taxonomy" id="716813"/>
    <lineage>
        <taxon>Bacteria</taxon>
        <taxon>Pseudomonadati</taxon>
        <taxon>Pseudomonadota</taxon>
        <taxon>Gammaproteobacteria</taxon>
        <taxon>Alteromonadales</taxon>
        <taxon>Pseudoalteromonadaceae</taxon>
        <taxon>Psychrosphaera</taxon>
    </lineage>
</organism>
<evidence type="ECO:0000313" key="2">
    <source>
        <dbReference type="Proteomes" id="UP000239007"/>
    </source>
</evidence>
<dbReference type="EMBL" id="MSCH01000003">
    <property type="protein sequence ID" value="PQJ54976.1"/>
    <property type="molecule type" value="Genomic_DNA"/>
</dbReference>
<dbReference type="OrthoDB" id="8582784at2"/>
<reference evidence="1 2" key="1">
    <citation type="submission" date="2016-12" db="EMBL/GenBank/DDBJ databases">
        <title>Diversity of luminous bacteria.</title>
        <authorList>
            <person name="Yoshizawa S."/>
            <person name="Kogure K."/>
        </authorList>
    </citation>
    <scope>NUCLEOTIDE SEQUENCE [LARGE SCALE GENOMIC DNA]</scope>
    <source>
        <strain evidence="1 2">SA4-48</strain>
    </source>
</reference>
<keyword evidence="2" id="KW-1185">Reference proteome</keyword>
<name>A0A2S7UY99_9GAMM</name>
<evidence type="ECO:0000313" key="1">
    <source>
        <dbReference type="EMBL" id="PQJ54976.1"/>
    </source>
</evidence>
<gene>
    <name evidence="1" type="ORF">BTO11_15810</name>
</gene>
<proteinExistence type="predicted"/>
<dbReference type="AlphaFoldDB" id="A0A2S7UY99"/>
<dbReference type="Proteomes" id="UP000239007">
    <property type="component" value="Unassembled WGS sequence"/>
</dbReference>
<dbReference type="RefSeq" id="WP_105053499.1">
    <property type="nucleotide sequence ID" value="NZ_BMYG01000001.1"/>
</dbReference>
<sequence length="339" mass="39309">MKYLNLLPGEVALQNAPYYQMKNNQQCIPQHYLKYDHNLASVENLIIDIEYSDLYPIFVSEDVGGIYLQVGIIGYDNYRVQTGQPKSKIVYGRKWRVEPQLPTSEIIQTALLAIKVAREHEIRELFRMSVEDKSTTPFNNHHDLPLLSQNQAYLTEPKQTHSWGELQQCLDGITYDRASFFINNIQPLSSENYLIELEVLSSEKTKLPELLTQKYISLIIKENNKNELLFELMTQLIQLSNRHVEENFSYAGVARFSRNIQVERIAELSVNTRQLHKNNALKKNNELDEFTQQWQNANYETDLTRVPEVKSQALANKIKARLAHFHPLDGVLPKFNVSS</sequence>
<protein>
    <submittedName>
        <fullName evidence="1">Uncharacterized protein</fullName>
    </submittedName>
</protein>
<accession>A0A2S7UY99</accession>
<comment type="caution">
    <text evidence="1">The sequence shown here is derived from an EMBL/GenBank/DDBJ whole genome shotgun (WGS) entry which is preliminary data.</text>
</comment>